<dbReference type="Proteomes" id="UP000774617">
    <property type="component" value="Unassembled WGS sequence"/>
</dbReference>
<sequence>MAEAEAMRFVASRASIPVPHVYEAYEKEGIGYIFMSKVEGQTLVKVWKTLSEDDRAVVVNQLRGCVLPLRDLRGEFYGALWNRPCEDIFFHHLCIAKPEDQKYKHYKSRKEYNEGLVQAFHNSCPTGSLSNTDKNLAQDIITLDEECKIFSHGDFHLYNILVDESLSVTGIIDWQGAGFSINEWDYLEAMLIARNPAWIQASAEIFPKESQVHYKTFNAFNQALVAYSGF</sequence>
<keyword evidence="3" id="KW-1185">Reference proteome</keyword>
<dbReference type="EMBL" id="JAGTJR010000003">
    <property type="protein sequence ID" value="KAH7062606.1"/>
    <property type="molecule type" value="Genomic_DNA"/>
</dbReference>
<accession>A0ABQ8GR05</accession>
<gene>
    <name evidence="2" type="ORF">B0J12DRAFT_645899</name>
</gene>
<evidence type="ECO:0000313" key="2">
    <source>
        <dbReference type="EMBL" id="KAH7062606.1"/>
    </source>
</evidence>
<dbReference type="PANTHER" id="PTHR21310">
    <property type="entry name" value="AMINOGLYCOSIDE PHOSPHOTRANSFERASE-RELATED-RELATED"/>
    <property type="match status" value="1"/>
</dbReference>
<dbReference type="CDD" id="cd05120">
    <property type="entry name" value="APH_ChoK_like"/>
    <property type="match status" value="1"/>
</dbReference>
<proteinExistence type="predicted"/>
<dbReference type="Gene3D" id="3.90.1200.10">
    <property type="match status" value="1"/>
</dbReference>
<dbReference type="SUPFAM" id="SSF56112">
    <property type="entry name" value="Protein kinase-like (PK-like)"/>
    <property type="match status" value="1"/>
</dbReference>
<dbReference type="InterPro" id="IPR051678">
    <property type="entry name" value="AGP_Transferase"/>
</dbReference>
<protein>
    <submittedName>
        <fullName evidence="2">Kinase-like domain-containing protein</fullName>
    </submittedName>
</protein>
<feature type="domain" description="Aminoglycoside phosphotransferase" evidence="1">
    <location>
        <begin position="2"/>
        <end position="185"/>
    </location>
</feature>
<reference evidence="2 3" key="1">
    <citation type="journal article" date="2021" name="Nat. Commun.">
        <title>Genetic determinants of endophytism in the Arabidopsis root mycobiome.</title>
        <authorList>
            <person name="Mesny F."/>
            <person name="Miyauchi S."/>
            <person name="Thiergart T."/>
            <person name="Pickel B."/>
            <person name="Atanasova L."/>
            <person name="Karlsson M."/>
            <person name="Huettel B."/>
            <person name="Barry K.W."/>
            <person name="Haridas S."/>
            <person name="Chen C."/>
            <person name="Bauer D."/>
            <person name="Andreopoulos W."/>
            <person name="Pangilinan J."/>
            <person name="LaButti K."/>
            <person name="Riley R."/>
            <person name="Lipzen A."/>
            <person name="Clum A."/>
            <person name="Drula E."/>
            <person name="Henrissat B."/>
            <person name="Kohler A."/>
            <person name="Grigoriev I.V."/>
            <person name="Martin F.M."/>
            <person name="Hacquard S."/>
        </authorList>
    </citation>
    <scope>NUCLEOTIDE SEQUENCE [LARGE SCALE GENOMIC DNA]</scope>
    <source>
        <strain evidence="2 3">MPI-SDFR-AT-0080</strain>
    </source>
</reference>
<organism evidence="2 3">
    <name type="scientific">Macrophomina phaseolina</name>
    <dbReference type="NCBI Taxonomy" id="35725"/>
    <lineage>
        <taxon>Eukaryota</taxon>
        <taxon>Fungi</taxon>
        <taxon>Dikarya</taxon>
        <taxon>Ascomycota</taxon>
        <taxon>Pezizomycotina</taxon>
        <taxon>Dothideomycetes</taxon>
        <taxon>Dothideomycetes incertae sedis</taxon>
        <taxon>Botryosphaeriales</taxon>
        <taxon>Botryosphaeriaceae</taxon>
        <taxon>Macrophomina</taxon>
    </lineage>
</organism>
<dbReference type="InterPro" id="IPR002575">
    <property type="entry name" value="Aminoglycoside_PTrfase"/>
</dbReference>
<comment type="caution">
    <text evidence="2">The sequence shown here is derived from an EMBL/GenBank/DDBJ whole genome shotgun (WGS) entry which is preliminary data.</text>
</comment>
<dbReference type="InterPro" id="IPR016259">
    <property type="entry name" value="Hygromycin-B_Kinase"/>
</dbReference>
<dbReference type="PANTHER" id="PTHR21310:SF15">
    <property type="entry name" value="AMINOGLYCOSIDE PHOSPHOTRANSFERASE DOMAIN-CONTAINING PROTEIN"/>
    <property type="match status" value="1"/>
</dbReference>
<dbReference type="InterPro" id="IPR011009">
    <property type="entry name" value="Kinase-like_dom_sf"/>
</dbReference>
<name>A0ABQ8GR05_9PEZI</name>
<dbReference type="PIRSF" id="PIRSF000707">
    <property type="entry name" value="Hygromycin-B_kinase"/>
    <property type="match status" value="1"/>
</dbReference>
<evidence type="ECO:0000259" key="1">
    <source>
        <dbReference type="Pfam" id="PF01636"/>
    </source>
</evidence>
<dbReference type="Pfam" id="PF01636">
    <property type="entry name" value="APH"/>
    <property type="match status" value="1"/>
</dbReference>
<evidence type="ECO:0000313" key="3">
    <source>
        <dbReference type="Proteomes" id="UP000774617"/>
    </source>
</evidence>